<dbReference type="RefSeq" id="WP_344816075.1">
    <property type="nucleotide sequence ID" value="NZ_BAABCT010000003.1"/>
</dbReference>
<keyword evidence="3" id="KW-0032">Aminotransferase</keyword>
<evidence type="ECO:0000313" key="3">
    <source>
        <dbReference type="EMBL" id="GAA4070423.1"/>
    </source>
</evidence>
<reference evidence="4" key="1">
    <citation type="journal article" date="2019" name="Int. J. Syst. Evol. Microbiol.">
        <title>The Global Catalogue of Microorganisms (GCM) 10K type strain sequencing project: providing services to taxonomists for standard genome sequencing and annotation.</title>
        <authorList>
            <consortium name="The Broad Institute Genomics Platform"/>
            <consortium name="The Broad Institute Genome Sequencing Center for Infectious Disease"/>
            <person name="Wu L."/>
            <person name="Ma J."/>
        </authorList>
    </citation>
    <scope>NUCLEOTIDE SEQUENCE [LARGE SCALE GENOMIC DNA]</scope>
    <source>
        <strain evidence="4">JCM 17069</strain>
    </source>
</reference>
<evidence type="ECO:0000256" key="2">
    <source>
        <dbReference type="RuleBase" id="RU004508"/>
    </source>
</evidence>
<dbReference type="PIRSF" id="PIRSF000390">
    <property type="entry name" value="PLP_StrS"/>
    <property type="match status" value="1"/>
</dbReference>
<comment type="caution">
    <text evidence="3">The sequence shown here is derived from an EMBL/GenBank/DDBJ whole genome shotgun (WGS) entry which is preliminary data.</text>
</comment>
<dbReference type="GO" id="GO:0008483">
    <property type="term" value="F:transaminase activity"/>
    <property type="evidence" value="ECO:0007669"/>
    <property type="project" value="UniProtKB-KW"/>
</dbReference>
<keyword evidence="3" id="KW-0808">Transferase</keyword>
<organism evidence="3 4">
    <name type="scientific">Flavobacterium cheonanense</name>
    <dbReference type="NCBI Taxonomy" id="706183"/>
    <lineage>
        <taxon>Bacteria</taxon>
        <taxon>Pseudomonadati</taxon>
        <taxon>Bacteroidota</taxon>
        <taxon>Flavobacteriia</taxon>
        <taxon>Flavobacteriales</taxon>
        <taxon>Flavobacteriaceae</taxon>
        <taxon>Flavobacterium</taxon>
    </lineage>
</organism>
<dbReference type="InterPro" id="IPR015422">
    <property type="entry name" value="PyrdxlP-dep_Trfase_small"/>
</dbReference>
<dbReference type="InterPro" id="IPR015421">
    <property type="entry name" value="PyrdxlP-dep_Trfase_major"/>
</dbReference>
<dbReference type="SUPFAM" id="SSF53383">
    <property type="entry name" value="PLP-dependent transferases"/>
    <property type="match status" value="1"/>
</dbReference>
<keyword evidence="2" id="KW-0663">Pyridoxal phosphate</keyword>
<name>A0ABP7VPU4_9FLAO</name>
<dbReference type="InterPro" id="IPR015424">
    <property type="entry name" value="PyrdxlP-dep_Trfase"/>
</dbReference>
<evidence type="ECO:0000256" key="1">
    <source>
        <dbReference type="ARBA" id="ARBA00037999"/>
    </source>
</evidence>
<sequence>MIRLAENTITQEELVALSQWIPSAPQLTKGPLVVEFEKQFAAYTGTKHCVMVNSGSSANLLMAYSLLEGNYLKNKKVVVPAISWITTLSPFLQFGFDVLLCDSDKKSLGLDVAMLEELFIKEKPALLIIVHVLAHLNDMDAITKLCQKYDVLLIEDACEALGTSNTDGRKAGNLSLAGSFSFYYGHHISTIEGGAVTTNDTKLYNLMLSIRSHGWSRDVDSNFKNEWKETFNIDEVREFYTFYYPGFNLRSTDLNAFLGISQLTKMEEITKVREENFNLYKKYLGDKYWSQESQYNQLSSFAFGTIVENRVEVFNHLKKNDIEVRPLICGSMGKQPFWIKRYGYTPLEVADIVHDYGLYLPNHLYINEEKIKFITEKFMEVAIPKFF</sequence>
<dbReference type="Gene3D" id="3.90.1150.10">
    <property type="entry name" value="Aspartate Aminotransferase, domain 1"/>
    <property type="match status" value="1"/>
</dbReference>
<dbReference type="Pfam" id="PF01041">
    <property type="entry name" value="DegT_DnrJ_EryC1"/>
    <property type="match status" value="1"/>
</dbReference>
<comment type="similarity">
    <text evidence="1 2">Belongs to the DegT/DnrJ/EryC1 family.</text>
</comment>
<dbReference type="Gene3D" id="3.40.640.10">
    <property type="entry name" value="Type I PLP-dependent aspartate aminotransferase-like (Major domain)"/>
    <property type="match status" value="1"/>
</dbReference>
<accession>A0ABP7VPU4</accession>
<dbReference type="EMBL" id="BAABCT010000003">
    <property type="protein sequence ID" value="GAA4070423.1"/>
    <property type="molecule type" value="Genomic_DNA"/>
</dbReference>
<evidence type="ECO:0000313" key="4">
    <source>
        <dbReference type="Proteomes" id="UP001500367"/>
    </source>
</evidence>
<dbReference type="PANTHER" id="PTHR30244">
    <property type="entry name" value="TRANSAMINASE"/>
    <property type="match status" value="1"/>
</dbReference>
<keyword evidence="4" id="KW-1185">Reference proteome</keyword>
<dbReference type="InterPro" id="IPR000653">
    <property type="entry name" value="DegT/StrS_aminotransferase"/>
</dbReference>
<gene>
    <name evidence="3" type="ORF">GCM10022389_14480</name>
</gene>
<dbReference type="PANTHER" id="PTHR30244:SF34">
    <property type="entry name" value="DTDP-4-AMINO-4,6-DIDEOXYGALACTOSE TRANSAMINASE"/>
    <property type="match status" value="1"/>
</dbReference>
<proteinExistence type="inferred from homology"/>
<dbReference type="Proteomes" id="UP001500367">
    <property type="component" value="Unassembled WGS sequence"/>
</dbReference>
<protein>
    <submittedName>
        <fullName evidence="3">DegT/DnrJ/EryC1/StrS aminotransferase family protein</fullName>
    </submittedName>
</protein>